<dbReference type="VEuPathDB" id="FungiDB:PLEOSDRAFT_156280"/>
<dbReference type="Proteomes" id="UP000027073">
    <property type="component" value="Unassembled WGS sequence"/>
</dbReference>
<dbReference type="HOGENOM" id="CLU_850263_0_0_1"/>
<name>A0A067NKC8_PLEO1</name>
<gene>
    <name evidence="2" type="ORF">PLEOSDRAFT_156280</name>
</gene>
<dbReference type="InParanoid" id="A0A067NKC8"/>
<dbReference type="AlphaFoldDB" id="A0A067NKC8"/>
<evidence type="ECO:0000256" key="1">
    <source>
        <dbReference type="SAM" id="MobiDB-lite"/>
    </source>
</evidence>
<evidence type="ECO:0000313" key="2">
    <source>
        <dbReference type="EMBL" id="KDQ28538.1"/>
    </source>
</evidence>
<feature type="region of interest" description="Disordered" evidence="1">
    <location>
        <begin position="163"/>
        <end position="194"/>
    </location>
</feature>
<protein>
    <submittedName>
        <fullName evidence="2">Uncharacterized protein</fullName>
    </submittedName>
</protein>
<dbReference type="OrthoDB" id="2944586at2759"/>
<accession>A0A067NKC8</accession>
<proteinExistence type="predicted"/>
<reference evidence="3" key="1">
    <citation type="journal article" date="2014" name="Proc. Natl. Acad. Sci. U.S.A.">
        <title>Extensive sampling of basidiomycete genomes demonstrates inadequacy of the white-rot/brown-rot paradigm for wood decay fungi.</title>
        <authorList>
            <person name="Riley R."/>
            <person name="Salamov A.A."/>
            <person name="Brown D.W."/>
            <person name="Nagy L.G."/>
            <person name="Floudas D."/>
            <person name="Held B.W."/>
            <person name="Levasseur A."/>
            <person name="Lombard V."/>
            <person name="Morin E."/>
            <person name="Otillar R."/>
            <person name="Lindquist E.A."/>
            <person name="Sun H."/>
            <person name="LaButti K.M."/>
            <person name="Schmutz J."/>
            <person name="Jabbour D."/>
            <person name="Luo H."/>
            <person name="Baker S.E."/>
            <person name="Pisabarro A.G."/>
            <person name="Walton J.D."/>
            <person name="Blanchette R.A."/>
            <person name="Henrissat B."/>
            <person name="Martin F."/>
            <person name="Cullen D."/>
            <person name="Hibbett D.S."/>
            <person name="Grigoriev I.V."/>
        </authorList>
    </citation>
    <scope>NUCLEOTIDE SEQUENCE [LARGE SCALE GENOMIC DNA]</scope>
    <source>
        <strain evidence="3">PC15</strain>
    </source>
</reference>
<evidence type="ECO:0000313" key="3">
    <source>
        <dbReference type="Proteomes" id="UP000027073"/>
    </source>
</evidence>
<dbReference type="EMBL" id="KL198007">
    <property type="protein sequence ID" value="KDQ28538.1"/>
    <property type="molecule type" value="Genomic_DNA"/>
</dbReference>
<sequence length="356" mass="40748">MGQWFELINFDKHQVHEPPMRKFGELGGNGIVSNLMALEPYPKLDTALTRIFLGYNPSKALLCNRAELGRLGKWPVELIALIFDATDLDGAIMLCVTHAQLCAIGYSTTLAKAKTIALSNNWAYDRIICFGDYSDSLPTGFLSPAEKYRLMKWGIARKGAVNEEAEDEPLEDVTGTTDSEDEAEGGLEARERQRDESLAMYKDQSFHLYTYGRDIPSLHGAFRASEWSHELEYKRIRRMRSSRIDVERIHRTRRLMYFNPYNPHLRRISYNDNAAVLINITKREFVPAVDEEGKWVLDIAIPVLIVWGHDDGYGDMMKGKWAGDRLAIVPAEELEARMQEEDGWTERKERWATEPA</sequence>
<organism evidence="2 3">
    <name type="scientific">Pleurotus ostreatus (strain PC15)</name>
    <name type="common">Oyster mushroom</name>
    <dbReference type="NCBI Taxonomy" id="1137138"/>
    <lineage>
        <taxon>Eukaryota</taxon>
        <taxon>Fungi</taxon>
        <taxon>Dikarya</taxon>
        <taxon>Basidiomycota</taxon>
        <taxon>Agaricomycotina</taxon>
        <taxon>Agaricomycetes</taxon>
        <taxon>Agaricomycetidae</taxon>
        <taxon>Agaricales</taxon>
        <taxon>Pleurotineae</taxon>
        <taxon>Pleurotaceae</taxon>
        <taxon>Pleurotus</taxon>
    </lineage>
</organism>